<reference evidence="1 2" key="1">
    <citation type="journal article" date="2024" name="Plant Biotechnol. J.">
        <title>Genome and CRISPR/Cas9 system of a widespread forest tree (Populus alba) in the world.</title>
        <authorList>
            <person name="Liu Y.J."/>
            <person name="Jiang P.F."/>
            <person name="Han X.M."/>
            <person name="Li X.Y."/>
            <person name="Wang H.M."/>
            <person name="Wang Y.J."/>
            <person name="Wang X.X."/>
            <person name="Zeng Q.Y."/>
        </authorList>
    </citation>
    <scope>NUCLEOTIDE SEQUENCE [LARGE SCALE GENOMIC DNA]</scope>
    <source>
        <strain evidence="2">cv. PAL-ZL1</strain>
    </source>
</reference>
<proteinExistence type="predicted"/>
<protein>
    <submittedName>
        <fullName evidence="1">Uncharacterized protein</fullName>
    </submittedName>
</protein>
<accession>A0ACC4AYL8</accession>
<name>A0ACC4AYL8_POPAL</name>
<evidence type="ECO:0000313" key="2">
    <source>
        <dbReference type="Proteomes" id="UP000309997"/>
    </source>
</evidence>
<gene>
    <name evidence="1" type="ORF">D5086_028393</name>
</gene>
<organism evidence="1 2">
    <name type="scientific">Populus alba</name>
    <name type="common">White poplar</name>
    <dbReference type="NCBI Taxonomy" id="43335"/>
    <lineage>
        <taxon>Eukaryota</taxon>
        <taxon>Viridiplantae</taxon>
        <taxon>Streptophyta</taxon>
        <taxon>Embryophyta</taxon>
        <taxon>Tracheophyta</taxon>
        <taxon>Spermatophyta</taxon>
        <taxon>Magnoliopsida</taxon>
        <taxon>eudicotyledons</taxon>
        <taxon>Gunneridae</taxon>
        <taxon>Pentapetalae</taxon>
        <taxon>rosids</taxon>
        <taxon>fabids</taxon>
        <taxon>Malpighiales</taxon>
        <taxon>Salicaceae</taxon>
        <taxon>Saliceae</taxon>
        <taxon>Populus</taxon>
    </lineage>
</organism>
<dbReference type="EMBL" id="RCHU02000015">
    <property type="protein sequence ID" value="KAL3571144.1"/>
    <property type="molecule type" value="Genomic_DNA"/>
</dbReference>
<evidence type="ECO:0000313" key="1">
    <source>
        <dbReference type="EMBL" id="KAL3571144.1"/>
    </source>
</evidence>
<sequence>MADFRQQQLRPGGQGTAGILPGMGPSTSQVLVPVACWWYPSLPCSSCHRAGRAWILNVWCFRAHCTLIALMDGQLYSKLIRGPLPQKLDPAKRRTPETAGQVDHKARGTGQIVQSKAQEMAAQNNRQFHLHHLYFLAIILTHVLSSNVFIESSSTMYPFSCSDQVQSCDSYLYHISEGLSIEQIASFYSVKSSNVEPITHGLKQDYLVSVPCTCKDVNGTQGYFYDTFYGVQSGDIFANVTWALYRGQAWEVPGVERLFIAGDKISVQLVCGCVEVETKEIVTYTVQENDTLTGIAELLSAELTGIKNLNERFIRNPSLIDVGWGLFVPIEKNGIQAPKQGKQHHLAIILGTLSAVTLFSVCSLLLFLHGRNRNHKNRKEDPEVVNKAQSPTRTSLRTHFRERYVEDATFESERPVVVYSLKEIDEATSQFDENWKIGAGGYGIVSVRELQMTSKTDVFSFGVVLAELITGQRALARDNRQPNKMKVLVSVMTAIFRDQDPETALEANIDENMKGSYPRDEVYKVHMANPIALSFMSCNIYMCITPPLTLILKMAELSTHCMNEDPTNRPEMREIVQKLSKILMSSIEWEASLGGSSQVFTRLFDGR</sequence>
<comment type="caution">
    <text evidence="1">The sequence shown here is derived from an EMBL/GenBank/DDBJ whole genome shotgun (WGS) entry which is preliminary data.</text>
</comment>
<dbReference type="Proteomes" id="UP000309997">
    <property type="component" value="Unassembled WGS sequence"/>
</dbReference>
<keyword evidence="2" id="KW-1185">Reference proteome</keyword>